<keyword evidence="4" id="KW-1185">Reference proteome</keyword>
<dbReference type="AlphaFoldDB" id="A0A9P8WAH3"/>
<organism evidence="3 4">
    <name type="scientific">Thelonectria olida</name>
    <dbReference type="NCBI Taxonomy" id="1576542"/>
    <lineage>
        <taxon>Eukaryota</taxon>
        <taxon>Fungi</taxon>
        <taxon>Dikarya</taxon>
        <taxon>Ascomycota</taxon>
        <taxon>Pezizomycotina</taxon>
        <taxon>Sordariomycetes</taxon>
        <taxon>Hypocreomycetidae</taxon>
        <taxon>Hypocreales</taxon>
        <taxon>Nectriaceae</taxon>
        <taxon>Thelonectria</taxon>
    </lineage>
</organism>
<dbReference type="PANTHER" id="PTHR10622">
    <property type="entry name" value="HET DOMAIN-CONTAINING PROTEIN"/>
    <property type="match status" value="1"/>
</dbReference>
<proteinExistence type="predicted"/>
<protein>
    <submittedName>
        <fullName evidence="3">Heterokaryon incompatibility protein-domain-containing protein</fullName>
    </submittedName>
</protein>
<comment type="caution">
    <text evidence="3">The sequence shown here is derived from an EMBL/GenBank/DDBJ whole genome shotgun (WGS) entry which is preliminary data.</text>
</comment>
<dbReference type="Pfam" id="PF26640">
    <property type="entry name" value="DUF8212"/>
    <property type="match status" value="1"/>
</dbReference>
<dbReference type="OrthoDB" id="674604at2759"/>
<evidence type="ECO:0000259" key="2">
    <source>
        <dbReference type="Pfam" id="PF26640"/>
    </source>
</evidence>
<dbReference type="InterPro" id="IPR058525">
    <property type="entry name" value="DUF8212"/>
</dbReference>
<evidence type="ECO:0000313" key="3">
    <source>
        <dbReference type="EMBL" id="KAH6894235.1"/>
    </source>
</evidence>
<accession>A0A9P8WAH3</accession>
<evidence type="ECO:0000313" key="4">
    <source>
        <dbReference type="Proteomes" id="UP000777438"/>
    </source>
</evidence>
<dbReference type="PANTHER" id="PTHR10622:SF10">
    <property type="entry name" value="HET DOMAIN-CONTAINING PROTEIN"/>
    <property type="match status" value="1"/>
</dbReference>
<sequence>MRLINTRTLELETVGDNPGKYAILSHTWGADELLFDDLRDPEKLRDVRWRNTNGYRKVATTCEIALKQGMTYVWVDTCCIDKSSSAEMSEALNSMFRWYRDAAVCFAYLSDVTLHPDAVADGFDTSRWFSRGWTLQELLAPDDIEFFSRDWVLLGTRGSLSPRISRITGIGENLLRGRQRNVAQLLHQENVATRMGWAAHRETLRKEDMAYALMGIFGVNMPILYGEGDRAFLRLQEEILKTSQDQSILIWRNPATDDGSQSQRRMHFLADSPRHFNLRTFGGQENPARFGMRMTSQGLELRVWKCPCRITYSTRTGGTEKGEQSRQWLAVLDCSLSSDTLARAAVLLEASASGDVAFRRLHPHVIMIIEPKRSGFLMVGGDMPGHRNKIQSVEYDPGDLKKETITLESAPDGPGARGVFPFKLTLPPKSAMIHQRAAYTGSRRYIISEHIAFMSMDNPIYGVVFLSAGRGREFLIWWGLVEVGGKMSLMQPSDDRGSPRLWDNSVPVCFVQAWTNLTGSPDFHPELAEQLAVDVLNEEIRLPWLTGGAAPKVVDVEDGLDLGPPSPSKRPMISTSVIGMFMQRARPTGEGMCAGVKVRAKMKRAEFLGRLACEMEVEVVENER</sequence>
<reference evidence="3 4" key="1">
    <citation type="journal article" date="2021" name="Nat. Commun.">
        <title>Genetic determinants of endophytism in the Arabidopsis root mycobiome.</title>
        <authorList>
            <person name="Mesny F."/>
            <person name="Miyauchi S."/>
            <person name="Thiergart T."/>
            <person name="Pickel B."/>
            <person name="Atanasova L."/>
            <person name="Karlsson M."/>
            <person name="Huettel B."/>
            <person name="Barry K.W."/>
            <person name="Haridas S."/>
            <person name="Chen C."/>
            <person name="Bauer D."/>
            <person name="Andreopoulos W."/>
            <person name="Pangilinan J."/>
            <person name="LaButti K."/>
            <person name="Riley R."/>
            <person name="Lipzen A."/>
            <person name="Clum A."/>
            <person name="Drula E."/>
            <person name="Henrissat B."/>
            <person name="Kohler A."/>
            <person name="Grigoriev I.V."/>
            <person name="Martin F.M."/>
            <person name="Hacquard S."/>
        </authorList>
    </citation>
    <scope>NUCLEOTIDE SEQUENCE [LARGE SCALE GENOMIC DNA]</scope>
    <source>
        <strain evidence="3 4">MPI-CAGE-CH-0241</strain>
    </source>
</reference>
<dbReference type="InterPro" id="IPR010730">
    <property type="entry name" value="HET"/>
</dbReference>
<dbReference type="Proteomes" id="UP000777438">
    <property type="component" value="Unassembled WGS sequence"/>
</dbReference>
<dbReference type="Pfam" id="PF06985">
    <property type="entry name" value="HET"/>
    <property type="match status" value="1"/>
</dbReference>
<evidence type="ECO:0000259" key="1">
    <source>
        <dbReference type="Pfam" id="PF06985"/>
    </source>
</evidence>
<feature type="domain" description="Heterokaryon incompatibility" evidence="1">
    <location>
        <begin position="21"/>
        <end position="111"/>
    </location>
</feature>
<dbReference type="EMBL" id="JAGPYM010000005">
    <property type="protein sequence ID" value="KAH6894235.1"/>
    <property type="molecule type" value="Genomic_DNA"/>
</dbReference>
<feature type="domain" description="DUF8212" evidence="2">
    <location>
        <begin position="230"/>
        <end position="262"/>
    </location>
</feature>
<gene>
    <name evidence="3" type="ORF">B0T10DRAFT_479882</name>
</gene>
<name>A0A9P8WAH3_9HYPO</name>